<feature type="domain" description="HTH araC/xylS-type" evidence="4">
    <location>
        <begin position="186"/>
        <end position="285"/>
    </location>
</feature>
<reference evidence="5 6" key="1">
    <citation type="submission" date="2022-12" db="EMBL/GenBank/DDBJ databases">
        <title>Chitinophagaceae gen. sp. nov., a new member of the family Chitinophagaceae, isolated from soil in a chemical factory.</title>
        <authorList>
            <person name="Ke Z."/>
        </authorList>
    </citation>
    <scope>NUCLEOTIDE SEQUENCE [LARGE SCALE GENOMIC DNA]</scope>
    <source>
        <strain evidence="5 6">LY-5</strain>
    </source>
</reference>
<dbReference type="PROSITE" id="PS00041">
    <property type="entry name" value="HTH_ARAC_FAMILY_1"/>
    <property type="match status" value="1"/>
</dbReference>
<proteinExistence type="predicted"/>
<evidence type="ECO:0000256" key="3">
    <source>
        <dbReference type="ARBA" id="ARBA00023163"/>
    </source>
</evidence>
<evidence type="ECO:0000256" key="2">
    <source>
        <dbReference type="ARBA" id="ARBA00023125"/>
    </source>
</evidence>
<comment type="caution">
    <text evidence="5">The sequence shown here is derived from an EMBL/GenBank/DDBJ whole genome shotgun (WGS) entry which is preliminary data.</text>
</comment>
<dbReference type="SUPFAM" id="SSF51182">
    <property type="entry name" value="RmlC-like cupins"/>
    <property type="match status" value="1"/>
</dbReference>
<dbReference type="Gene3D" id="1.10.10.60">
    <property type="entry name" value="Homeodomain-like"/>
    <property type="match status" value="2"/>
</dbReference>
<evidence type="ECO:0000259" key="4">
    <source>
        <dbReference type="PROSITE" id="PS01124"/>
    </source>
</evidence>
<dbReference type="EMBL" id="JAQGEF010000012">
    <property type="protein sequence ID" value="MDA3615337.1"/>
    <property type="molecule type" value="Genomic_DNA"/>
</dbReference>
<evidence type="ECO:0000313" key="5">
    <source>
        <dbReference type="EMBL" id="MDA3615337.1"/>
    </source>
</evidence>
<keyword evidence="2" id="KW-0238">DNA-binding</keyword>
<name>A0ABT4UKF9_9BACT</name>
<keyword evidence="6" id="KW-1185">Reference proteome</keyword>
<dbReference type="PANTHER" id="PTHR43280:SF27">
    <property type="entry name" value="TRANSCRIPTIONAL REGULATOR MTLR"/>
    <property type="match status" value="1"/>
</dbReference>
<dbReference type="Pfam" id="PF12833">
    <property type="entry name" value="HTH_18"/>
    <property type="match status" value="1"/>
</dbReference>
<dbReference type="Gene3D" id="2.60.120.10">
    <property type="entry name" value="Jelly Rolls"/>
    <property type="match status" value="1"/>
</dbReference>
<dbReference type="PROSITE" id="PS01124">
    <property type="entry name" value="HTH_ARAC_FAMILY_2"/>
    <property type="match status" value="1"/>
</dbReference>
<sequence length="294" mass="33929">MKVLQFTIPVVEDGSIVVQEDKLPNFYSHFHRHAEAQITTILKGDGTLIVGNYTQQIFTGEVYMFGPNQPHMFSAQDIDETIPDNIHAIHVYFNIDKLKHSFMQFPEFSNVIKFLNIVQSGFQLPGNIAGQVTEMMIKISQSNGFKRVMLFFEMLQIMANPNVEYKVLSTGVAKHKFSDIEGLRINDIYQYSLQHYTENITLKKIAEVAHITPHAFCKYFKKHTRRTYMNFLNEIRINEACKKMLNGNYDSISSVGYAVGFNNAISFNRVFKRVIGISPTEYLVKYKRKELKEA</sequence>
<keyword evidence="3" id="KW-0804">Transcription</keyword>
<dbReference type="RefSeq" id="WP_407031663.1">
    <property type="nucleotide sequence ID" value="NZ_JAQGEF010000012.1"/>
</dbReference>
<accession>A0ABT4UKF9</accession>
<dbReference type="SUPFAM" id="SSF46689">
    <property type="entry name" value="Homeodomain-like"/>
    <property type="match status" value="2"/>
</dbReference>
<dbReference type="InterPro" id="IPR013096">
    <property type="entry name" value="Cupin_2"/>
</dbReference>
<keyword evidence="1" id="KW-0805">Transcription regulation</keyword>
<dbReference type="InterPro" id="IPR009057">
    <property type="entry name" value="Homeodomain-like_sf"/>
</dbReference>
<dbReference type="Proteomes" id="UP001210231">
    <property type="component" value="Unassembled WGS sequence"/>
</dbReference>
<dbReference type="InterPro" id="IPR018060">
    <property type="entry name" value="HTH_AraC"/>
</dbReference>
<dbReference type="InterPro" id="IPR011051">
    <property type="entry name" value="RmlC_Cupin_sf"/>
</dbReference>
<protein>
    <submittedName>
        <fullName evidence="5">AraC family transcriptional regulator</fullName>
    </submittedName>
</protein>
<dbReference type="Pfam" id="PF07883">
    <property type="entry name" value="Cupin_2"/>
    <property type="match status" value="1"/>
</dbReference>
<dbReference type="PANTHER" id="PTHR43280">
    <property type="entry name" value="ARAC-FAMILY TRANSCRIPTIONAL REGULATOR"/>
    <property type="match status" value="1"/>
</dbReference>
<evidence type="ECO:0000256" key="1">
    <source>
        <dbReference type="ARBA" id="ARBA00023015"/>
    </source>
</evidence>
<dbReference type="InterPro" id="IPR014710">
    <property type="entry name" value="RmlC-like_jellyroll"/>
</dbReference>
<dbReference type="SMART" id="SM00342">
    <property type="entry name" value="HTH_ARAC"/>
    <property type="match status" value="1"/>
</dbReference>
<dbReference type="InterPro" id="IPR018062">
    <property type="entry name" value="HTH_AraC-typ_CS"/>
</dbReference>
<organism evidence="5 6">
    <name type="scientific">Polluticaenibacter yanchengensis</name>
    <dbReference type="NCBI Taxonomy" id="3014562"/>
    <lineage>
        <taxon>Bacteria</taxon>
        <taxon>Pseudomonadati</taxon>
        <taxon>Bacteroidota</taxon>
        <taxon>Chitinophagia</taxon>
        <taxon>Chitinophagales</taxon>
        <taxon>Chitinophagaceae</taxon>
        <taxon>Polluticaenibacter</taxon>
    </lineage>
</organism>
<gene>
    <name evidence="5" type="ORF">O3P16_11000</name>
</gene>
<evidence type="ECO:0000313" key="6">
    <source>
        <dbReference type="Proteomes" id="UP001210231"/>
    </source>
</evidence>